<feature type="signal peptide" evidence="1">
    <location>
        <begin position="1"/>
        <end position="19"/>
    </location>
</feature>
<evidence type="ECO:0008006" key="4">
    <source>
        <dbReference type="Google" id="ProtNLM"/>
    </source>
</evidence>
<keyword evidence="1" id="KW-0732">Signal</keyword>
<reference evidence="2 3" key="1">
    <citation type="submission" date="2019-05" db="EMBL/GenBank/DDBJ databases">
        <authorList>
            <person name="Qu J.-H."/>
        </authorList>
    </citation>
    <scope>NUCLEOTIDE SEQUENCE [LARGE SCALE GENOMIC DNA]</scope>
    <source>
        <strain evidence="2 3">NS28</strain>
    </source>
</reference>
<gene>
    <name evidence="2" type="ORF">FEM33_20045</name>
</gene>
<dbReference type="EMBL" id="VBSN01000059">
    <property type="protein sequence ID" value="KAA6437016.1"/>
    <property type="molecule type" value="Genomic_DNA"/>
</dbReference>
<dbReference type="AlphaFoldDB" id="A0A5M8QQV5"/>
<dbReference type="OrthoDB" id="1495263at2"/>
<sequence>MKKSISVILFLLISTASFAGRYVITEAYGKKLLTPAYFYVGNRSVWTLDYRNGTMQNYKILLRRPDEPECNIEAMDDKGVKFQICITREFGRESVITLKYKDATYELIGRYYAE</sequence>
<organism evidence="2 3">
    <name type="scientific">Dyadobacter flavalbus</name>
    <dbReference type="NCBI Taxonomy" id="2579942"/>
    <lineage>
        <taxon>Bacteria</taxon>
        <taxon>Pseudomonadati</taxon>
        <taxon>Bacteroidota</taxon>
        <taxon>Cytophagia</taxon>
        <taxon>Cytophagales</taxon>
        <taxon>Spirosomataceae</taxon>
        <taxon>Dyadobacter</taxon>
    </lineage>
</organism>
<evidence type="ECO:0000313" key="3">
    <source>
        <dbReference type="Proteomes" id="UP000323994"/>
    </source>
</evidence>
<evidence type="ECO:0000256" key="1">
    <source>
        <dbReference type="SAM" id="SignalP"/>
    </source>
</evidence>
<protein>
    <recommendedName>
        <fullName evidence="4">DUF3108 domain-containing protein</fullName>
    </recommendedName>
</protein>
<accession>A0A5M8QQV5</accession>
<name>A0A5M8QQV5_9BACT</name>
<keyword evidence="3" id="KW-1185">Reference proteome</keyword>
<dbReference type="Proteomes" id="UP000323994">
    <property type="component" value="Unassembled WGS sequence"/>
</dbReference>
<dbReference type="RefSeq" id="WP_139013775.1">
    <property type="nucleotide sequence ID" value="NZ_VBSN01000059.1"/>
</dbReference>
<comment type="caution">
    <text evidence="2">The sequence shown here is derived from an EMBL/GenBank/DDBJ whole genome shotgun (WGS) entry which is preliminary data.</text>
</comment>
<evidence type="ECO:0000313" key="2">
    <source>
        <dbReference type="EMBL" id="KAA6437016.1"/>
    </source>
</evidence>
<proteinExistence type="predicted"/>
<feature type="chain" id="PRO_5024419792" description="DUF3108 domain-containing protein" evidence="1">
    <location>
        <begin position="20"/>
        <end position="114"/>
    </location>
</feature>